<dbReference type="eggNOG" id="COG1192">
    <property type="taxonomic scope" value="Bacteria"/>
</dbReference>
<dbReference type="SUPFAM" id="SSF52540">
    <property type="entry name" value="P-loop containing nucleoside triphosphate hydrolases"/>
    <property type="match status" value="1"/>
</dbReference>
<dbReference type="Proteomes" id="UP000005801">
    <property type="component" value="Unassembled WGS sequence"/>
</dbReference>
<dbReference type="InterPro" id="IPR025669">
    <property type="entry name" value="AAA_dom"/>
</dbReference>
<name>A6G022_9BACT</name>
<dbReference type="EMBL" id="ABCS01000008">
    <property type="protein sequence ID" value="EDM80719.1"/>
    <property type="molecule type" value="Genomic_DNA"/>
</dbReference>
<sequence length="284" mass="29852">MLAISNQKGGEGKTTTAVNLAASLAAAERRVLLIDLDPQGNASSSVGYPRGAATRGTYDLLLGQASLEEVVHSTELGRLDVVPASPDLAGAEIELVGVEGRESVLARALSAALAPKPKGKAKASAGAPWEFVILDCPPSLGILTLNALVAATAVLIPMQARYFSLEGLGALVGTVERVRGAFNPNLVIEGIVFCLYDRRTNLAQQVVAEVKGHFGDKVFETVIPQNIRLSESPSFGKPALLYDIESKGAQAYLSLARELLQRIEAAEKADKPKAKTKAKAEAKA</sequence>
<dbReference type="InterPro" id="IPR027417">
    <property type="entry name" value="P-loop_NTPase"/>
</dbReference>
<dbReference type="AlphaFoldDB" id="A6G022"/>
<dbReference type="FunFam" id="3.40.50.300:FF:000285">
    <property type="entry name" value="Sporulation initiation inhibitor Soj"/>
    <property type="match status" value="1"/>
</dbReference>
<dbReference type="InterPro" id="IPR050678">
    <property type="entry name" value="DNA_Partitioning_ATPase"/>
</dbReference>
<dbReference type="PANTHER" id="PTHR13696:SF52">
    <property type="entry name" value="PARA FAMILY PROTEIN CT_582"/>
    <property type="match status" value="1"/>
</dbReference>
<dbReference type="PANTHER" id="PTHR13696">
    <property type="entry name" value="P-LOOP CONTAINING NUCLEOSIDE TRIPHOSPHATE HYDROLASE"/>
    <property type="match status" value="1"/>
</dbReference>
<dbReference type="CDD" id="cd02042">
    <property type="entry name" value="ParAB_family"/>
    <property type="match status" value="1"/>
</dbReference>
<evidence type="ECO:0000259" key="1">
    <source>
        <dbReference type="Pfam" id="PF13614"/>
    </source>
</evidence>
<gene>
    <name evidence="2" type="ORF">PPSIR1_12588</name>
</gene>
<dbReference type="Gene3D" id="3.40.50.300">
    <property type="entry name" value="P-loop containing nucleotide triphosphate hydrolases"/>
    <property type="match status" value="1"/>
</dbReference>
<evidence type="ECO:0000313" key="2">
    <source>
        <dbReference type="EMBL" id="EDM80719.1"/>
    </source>
</evidence>
<feature type="domain" description="AAA" evidence="1">
    <location>
        <begin position="2"/>
        <end position="188"/>
    </location>
</feature>
<comment type="caution">
    <text evidence="2">The sequence shown here is derived from an EMBL/GenBank/DDBJ whole genome shotgun (WGS) entry which is preliminary data.</text>
</comment>
<organism evidence="2 3">
    <name type="scientific">Plesiocystis pacifica SIR-1</name>
    <dbReference type="NCBI Taxonomy" id="391625"/>
    <lineage>
        <taxon>Bacteria</taxon>
        <taxon>Pseudomonadati</taxon>
        <taxon>Myxococcota</taxon>
        <taxon>Polyangia</taxon>
        <taxon>Nannocystales</taxon>
        <taxon>Nannocystaceae</taxon>
        <taxon>Plesiocystis</taxon>
    </lineage>
</organism>
<keyword evidence="3" id="KW-1185">Reference proteome</keyword>
<reference evidence="2 3" key="1">
    <citation type="submission" date="2007-06" db="EMBL/GenBank/DDBJ databases">
        <authorList>
            <person name="Shimkets L."/>
            <person name="Ferriera S."/>
            <person name="Johnson J."/>
            <person name="Kravitz S."/>
            <person name="Beeson K."/>
            <person name="Sutton G."/>
            <person name="Rogers Y.-H."/>
            <person name="Friedman R."/>
            <person name="Frazier M."/>
            <person name="Venter J.C."/>
        </authorList>
    </citation>
    <scope>NUCLEOTIDE SEQUENCE [LARGE SCALE GENOMIC DNA]</scope>
    <source>
        <strain evidence="2 3">SIR-1</strain>
    </source>
</reference>
<dbReference type="Pfam" id="PF13614">
    <property type="entry name" value="AAA_31"/>
    <property type="match status" value="1"/>
</dbReference>
<evidence type="ECO:0000313" key="3">
    <source>
        <dbReference type="Proteomes" id="UP000005801"/>
    </source>
</evidence>
<protein>
    <submittedName>
        <fullName evidence="2">Chromosome partitioning protein ParA</fullName>
    </submittedName>
</protein>
<dbReference type="STRING" id="391625.PPSIR1_12588"/>
<accession>A6G022</accession>
<proteinExistence type="predicted"/>